<dbReference type="Proteomes" id="UP000824250">
    <property type="component" value="Unassembled WGS sequence"/>
</dbReference>
<dbReference type="AlphaFoldDB" id="A0A9D1D577"/>
<sequence length="222" mass="24291">MTKIGAITVGQSPRVDVIPEMEPILGNSIEILQMGGLDELTREEIAAFQPREHDHILVSRLNDGSSVTFGESHIIPRLQSAIHTLEKQGVSMILFLCTGEFPETFSARVPLLFPNRILTAVVPALIPNGRLTVLTPSAAQTEQTVKKWEAFVPSVTVIPASPYEGTESVLEKAAAIQPEATDLIVLDCIGYTLEMKERIHARTGKPVILPRTLLARIIRELG</sequence>
<accession>A0A9D1D577</accession>
<reference evidence="1" key="1">
    <citation type="submission" date="2020-10" db="EMBL/GenBank/DDBJ databases">
        <authorList>
            <person name="Gilroy R."/>
        </authorList>
    </citation>
    <scope>NUCLEOTIDE SEQUENCE</scope>
    <source>
        <strain evidence="1">CHK180-2868</strain>
    </source>
</reference>
<comment type="caution">
    <text evidence="1">The sequence shown here is derived from an EMBL/GenBank/DDBJ whole genome shotgun (WGS) entry which is preliminary data.</text>
</comment>
<proteinExistence type="predicted"/>
<dbReference type="EMBL" id="DVGC01000018">
    <property type="protein sequence ID" value="HIR05023.1"/>
    <property type="molecule type" value="Genomic_DNA"/>
</dbReference>
<dbReference type="Pfam" id="PF07302">
    <property type="entry name" value="AroM"/>
    <property type="match status" value="1"/>
</dbReference>
<reference evidence="1" key="2">
    <citation type="journal article" date="2021" name="PeerJ">
        <title>Extensive microbial diversity within the chicken gut microbiome revealed by metagenomics and culture.</title>
        <authorList>
            <person name="Gilroy R."/>
            <person name="Ravi A."/>
            <person name="Getino M."/>
            <person name="Pursley I."/>
            <person name="Horton D.L."/>
            <person name="Alikhan N.F."/>
            <person name="Baker D."/>
            <person name="Gharbi K."/>
            <person name="Hall N."/>
            <person name="Watson M."/>
            <person name="Adriaenssens E.M."/>
            <person name="Foster-Nyarko E."/>
            <person name="Jarju S."/>
            <person name="Secka A."/>
            <person name="Antonio M."/>
            <person name="Oren A."/>
            <person name="Chaudhuri R.R."/>
            <person name="La Ragione R."/>
            <person name="Hildebrand F."/>
            <person name="Pallen M.J."/>
        </authorList>
    </citation>
    <scope>NUCLEOTIDE SEQUENCE</scope>
    <source>
        <strain evidence="1">CHK180-2868</strain>
    </source>
</reference>
<gene>
    <name evidence="1" type="ORF">IAB28_03530</name>
</gene>
<dbReference type="InterPro" id="IPR010843">
    <property type="entry name" value="Uncharacterised_AroM"/>
</dbReference>
<protein>
    <submittedName>
        <fullName evidence="1">AroM family protein</fullName>
    </submittedName>
</protein>
<evidence type="ECO:0000313" key="1">
    <source>
        <dbReference type="EMBL" id="HIR05023.1"/>
    </source>
</evidence>
<dbReference type="NCBIfam" id="NF007788">
    <property type="entry name" value="PRK10481.1"/>
    <property type="match status" value="1"/>
</dbReference>
<name>A0A9D1D577_9FIRM</name>
<organism evidence="1 2">
    <name type="scientific">Candidatus Copromonas faecavium</name>
    <name type="common">nom. illeg.</name>
    <dbReference type="NCBI Taxonomy" id="2840740"/>
    <lineage>
        <taxon>Bacteria</taxon>
        <taxon>Bacillati</taxon>
        <taxon>Bacillota</taxon>
        <taxon>Clostridia</taxon>
        <taxon>Lachnospirales</taxon>
        <taxon>Lachnospiraceae</taxon>
        <taxon>Candidatus Copromonas (nom. illeg.)</taxon>
    </lineage>
</organism>
<evidence type="ECO:0000313" key="2">
    <source>
        <dbReference type="Proteomes" id="UP000824250"/>
    </source>
</evidence>